<dbReference type="EMBL" id="CAJVPS010007716">
    <property type="protein sequence ID" value="CAG8637290.1"/>
    <property type="molecule type" value="Genomic_DNA"/>
</dbReference>
<reference evidence="1" key="1">
    <citation type="submission" date="2021-06" db="EMBL/GenBank/DDBJ databases">
        <authorList>
            <person name="Kallberg Y."/>
            <person name="Tangrot J."/>
            <person name="Rosling A."/>
        </authorList>
    </citation>
    <scope>NUCLEOTIDE SEQUENCE</scope>
    <source>
        <strain evidence="1">FL130A</strain>
    </source>
</reference>
<sequence>FVDNATSLPTSCSLKNEIKSANNQNELPLSNSYHVDTPSICGYKNEIKSVDNQTELPYSNYMYADDAIQHIDLDPNESEYGDIVGETIVEEALNVAWI</sequence>
<name>A0A9N9GZZ9_9GLOM</name>
<dbReference type="AlphaFoldDB" id="A0A9N9GZZ9"/>
<accession>A0A9N9GZZ9</accession>
<keyword evidence="2" id="KW-1185">Reference proteome</keyword>
<dbReference type="Proteomes" id="UP000789508">
    <property type="component" value="Unassembled WGS sequence"/>
</dbReference>
<organism evidence="1 2">
    <name type="scientific">Ambispora leptoticha</name>
    <dbReference type="NCBI Taxonomy" id="144679"/>
    <lineage>
        <taxon>Eukaryota</taxon>
        <taxon>Fungi</taxon>
        <taxon>Fungi incertae sedis</taxon>
        <taxon>Mucoromycota</taxon>
        <taxon>Glomeromycotina</taxon>
        <taxon>Glomeromycetes</taxon>
        <taxon>Archaeosporales</taxon>
        <taxon>Ambisporaceae</taxon>
        <taxon>Ambispora</taxon>
    </lineage>
</organism>
<gene>
    <name evidence="1" type="ORF">ALEPTO_LOCUS9584</name>
</gene>
<proteinExistence type="predicted"/>
<evidence type="ECO:0000313" key="1">
    <source>
        <dbReference type="EMBL" id="CAG8637290.1"/>
    </source>
</evidence>
<feature type="non-terminal residue" evidence="1">
    <location>
        <position position="1"/>
    </location>
</feature>
<protein>
    <submittedName>
        <fullName evidence="1">11215_t:CDS:1</fullName>
    </submittedName>
</protein>
<comment type="caution">
    <text evidence="1">The sequence shown here is derived from an EMBL/GenBank/DDBJ whole genome shotgun (WGS) entry which is preliminary data.</text>
</comment>
<evidence type="ECO:0000313" key="2">
    <source>
        <dbReference type="Proteomes" id="UP000789508"/>
    </source>
</evidence>